<feature type="region of interest" description="Disordered" evidence="1">
    <location>
        <begin position="116"/>
        <end position="215"/>
    </location>
</feature>
<feature type="compositionally biased region" description="Basic residues" evidence="1">
    <location>
        <begin position="198"/>
        <end position="215"/>
    </location>
</feature>
<sequence length="215" mass="25315">MKAILTEHGDPRRRRRNSDTKRLKNRLKNVFRRRVICLGLHAYNLRIICVNAETKEKVSDSDGSNDAMKMFHNPVPIRNFKSQPRVKIIIAYANLNARIRKKKMSVTELLALQKKEKTVRKNVERKAQKAAERRRREAAEARKQKAAEAEKARKLQKPRKPRKACRRGRRRSAEAEEARKRRSENVAEEEGKTDIKGKRNWTRKKMVQKKRSKLS</sequence>
<protein>
    <submittedName>
        <fullName evidence="2">Uncharacterized protein</fullName>
    </submittedName>
</protein>
<proteinExistence type="predicted"/>
<evidence type="ECO:0000313" key="2">
    <source>
        <dbReference type="EMBL" id="PWA34961.1"/>
    </source>
</evidence>
<feature type="compositionally biased region" description="Basic residues" evidence="1">
    <location>
        <begin position="154"/>
        <end position="170"/>
    </location>
</feature>
<dbReference type="AlphaFoldDB" id="A0A2U1KE22"/>
<dbReference type="EMBL" id="PKPP01021017">
    <property type="protein sequence ID" value="PWA34961.1"/>
    <property type="molecule type" value="Genomic_DNA"/>
</dbReference>
<evidence type="ECO:0000313" key="3">
    <source>
        <dbReference type="Proteomes" id="UP000245207"/>
    </source>
</evidence>
<organism evidence="2 3">
    <name type="scientific">Artemisia annua</name>
    <name type="common">Sweet wormwood</name>
    <dbReference type="NCBI Taxonomy" id="35608"/>
    <lineage>
        <taxon>Eukaryota</taxon>
        <taxon>Viridiplantae</taxon>
        <taxon>Streptophyta</taxon>
        <taxon>Embryophyta</taxon>
        <taxon>Tracheophyta</taxon>
        <taxon>Spermatophyta</taxon>
        <taxon>Magnoliopsida</taxon>
        <taxon>eudicotyledons</taxon>
        <taxon>Gunneridae</taxon>
        <taxon>Pentapetalae</taxon>
        <taxon>asterids</taxon>
        <taxon>campanulids</taxon>
        <taxon>Asterales</taxon>
        <taxon>Asteraceae</taxon>
        <taxon>Asteroideae</taxon>
        <taxon>Anthemideae</taxon>
        <taxon>Artemisiinae</taxon>
        <taxon>Artemisia</taxon>
    </lineage>
</organism>
<reference evidence="2 3" key="1">
    <citation type="journal article" date="2018" name="Mol. Plant">
        <title>The genome of Artemisia annua provides insight into the evolution of Asteraceae family and artemisinin biosynthesis.</title>
        <authorList>
            <person name="Shen Q."/>
            <person name="Zhang L."/>
            <person name="Liao Z."/>
            <person name="Wang S."/>
            <person name="Yan T."/>
            <person name="Shi P."/>
            <person name="Liu M."/>
            <person name="Fu X."/>
            <person name="Pan Q."/>
            <person name="Wang Y."/>
            <person name="Lv Z."/>
            <person name="Lu X."/>
            <person name="Zhang F."/>
            <person name="Jiang W."/>
            <person name="Ma Y."/>
            <person name="Chen M."/>
            <person name="Hao X."/>
            <person name="Li L."/>
            <person name="Tang Y."/>
            <person name="Lv G."/>
            <person name="Zhou Y."/>
            <person name="Sun X."/>
            <person name="Brodelius P.E."/>
            <person name="Rose J.K.C."/>
            <person name="Tang K."/>
        </authorList>
    </citation>
    <scope>NUCLEOTIDE SEQUENCE [LARGE SCALE GENOMIC DNA]</scope>
    <source>
        <strain evidence="3">cv. Huhao1</strain>
        <tissue evidence="2">Leaf</tissue>
    </source>
</reference>
<name>A0A2U1KE22_ARTAN</name>
<feature type="region of interest" description="Disordered" evidence="1">
    <location>
        <begin position="1"/>
        <end position="21"/>
    </location>
</feature>
<feature type="compositionally biased region" description="Basic and acidic residues" evidence="1">
    <location>
        <begin position="171"/>
        <end position="197"/>
    </location>
</feature>
<keyword evidence="3" id="KW-1185">Reference proteome</keyword>
<accession>A0A2U1KE22</accession>
<feature type="compositionally biased region" description="Basic and acidic residues" evidence="1">
    <location>
        <begin position="1"/>
        <end position="10"/>
    </location>
</feature>
<feature type="compositionally biased region" description="Basic and acidic residues" evidence="1">
    <location>
        <begin position="116"/>
        <end position="153"/>
    </location>
</feature>
<comment type="caution">
    <text evidence="2">The sequence shown here is derived from an EMBL/GenBank/DDBJ whole genome shotgun (WGS) entry which is preliminary data.</text>
</comment>
<gene>
    <name evidence="2" type="ORF">CTI12_AA613990</name>
</gene>
<evidence type="ECO:0000256" key="1">
    <source>
        <dbReference type="SAM" id="MobiDB-lite"/>
    </source>
</evidence>
<dbReference type="Proteomes" id="UP000245207">
    <property type="component" value="Unassembled WGS sequence"/>
</dbReference>